<dbReference type="Gene3D" id="2.40.50.90">
    <property type="match status" value="1"/>
</dbReference>
<accession>A0A6G0TAD4</accession>
<evidence type="ECO:0000259" key="5">
    <source>
        <dbReference type="PROSITE" id="PS50304"/>
    </source>
</evidence>
<dbReference type="Gene3D" id="3.30.420.610">
    <property type="entry name" value="LOTUS domain-like"/>
    <property type="match status" value="1"/>
</dbReference>
<dbReference type="PANTHER" id="PTHR22948:SF29">
    <property type="entry name" value="FI02030P-RELATED"/>
    <property type="match status" value="1"/>
</dbReference>
<dbReference type="InterPro" id="IPR050621">
    <property type="entry name" value="Tudor_domain_containing"/>
</dbReference>
<evidence type="ECO:0000256" key="4">
    <source>
        <dbReference type="ARBA" id="ARBA00022871"/>
    </source>
</evidence>
<dbReference type="InterPro" id="IPR035437">
    <property type="entry name" value="SNase_OB-fold_sf"/>
</dbReference>
<keyword evidence="3" id="KW-0677">Repeat</keyword>
<evidence type="ECO:0000259" key="6">
    <source>
        <dbReference type="PROSITE" id="PS51644"/>
    </source>
</evidence>
<evidence type="ECO:0008006" key="9">
    <source>
        <dbReference type="Google" id="ProtNLM"/>
    </source>
</evidence>
<keyword evidence="4" id="KW-0221">Differentiation</keyword>
<dbReference type="InterPro" id="IPR002999">
    <property type="entry name" value="Tudor"/>
</dbReference>
<dbReference type="SUPFAM" id="SSF63748">
    <property type="entry name" value="Tudor/PWWP/MBT"/>
    <property type="match status" value="1"/>
</dbReference>
<dbReference type="PANTHER" id="PTHR22948">
    <property type="entry name" value="TUDOR DOMAIN CONTAINING PROTEIN"/>
    <property type="match status" value="1"/>
</dbReference>
<evidence type="ECO:0000313" key="8">
    <source>
        <dbReference type="Proteomes" id="UP000475862"/>
    </source>
</evidence>
<dbReference type="InterPro" id="IPR041966">
    <property type="entry name" value="LOTUS-like"/>
</dbReference>
<dbReference type="PROSITE" id="PS50304">
    <property type="entry name" value="TUDOR"/>
    <property type="match status" value="1"/>
</dbReference>
<dbReference type="OrthoDB" id="6609929at2759"/>
<sequence>MMSLKSNPVQCTAIRNKKISNWLFPVITYTSEHKDQSMLSRFIFSTKLNTHNLLLQLYEQLEVQNWVNMFKTDLNDLESKNVTVINQKTEENTLISSTVLITKPLHNKSEDQSCTNSTENLKEHKVLRKQKHTIRKNFSTASIFNNVAVTNPFSLNKNDGQKCNDPIIDEPCQAHFEKHIDPYNSYGSNIISDTMKIKLRRLLSKHKDGILCNNFLNVYSNEYNSHLNFFEYGFSSMKDMAYKLPSVFHVKLTEDGNQSILFKARVRTELENKLNDPSLFYTNIPKTILENLSQFFHKNRTGVRLDKMMILYRSKYGQSYEPLNYGYSSEKHMFECLSKMVKIKNDVLYTVDPFAYTKLSKTIKPIDTSEKNALTLPDNDFLLDYTSHDICNGRFKYYKLKLNDLELIDVIVAEIYNPSSFYIQLAREVNILNSFMDDLQEFYNENEEKYKVLPKLILPELACTSYTKGTNLWHRAKVLKIVDEENVQLFFVDYGSIAIIPKLNIRLLQSKFSSYPAQAVYCGLYKCTEYNYSREISESFADMVEHQVLQAQVHPSIPEDDSKTLLTLFLNTKYDHININKRISKVASVQQSPKQK</sequence>
<dbReference type="InterPro" id="IPR025605">
    <property type="entry name" value="OST-HTH/LOTUS_dom"/>
</dbReference>
<evidence type="ECO:0000313" key="7">
    <source>
        <dbReference type="EMBL" id="KAE9528839.1"/>
    </source>
</evidence>
<dbReference type="Pfam" id="PF00567">
    <property type="entry name" value="TUDOR"/>
    <property type="match status" value="1"/>
</dbReference>
<keyword evidence="4" id="KW-0744">Spermatogenesis</keyword>
<dbReference type="Pfam" id="PF12872">
    <property type="entry name" value="OST-HTH"/>
    <property type="match status" value="2"/>
</dbReference>
<gene>
    <name evidence="7" type="ORF">AGLY_012414</name>
</gene>
<dbReference type="GO" id="GO:0007283">
    <property type="term" value="P:spermatogenesis"/>
    <property type="evidence" value="ECO:0007669"/>
    <property type="project" value="UniProtKB-KW"/>
</dbReference>
<reference evidence="7 8" key="1">
    <citation type="submission" date="2019-08" db="EMBL/GenBank/DDBJ databases">
        <title>The genome of the soybean aphid Biotype 1, its phylome, world population structure and adaptation to the North American continent.</title>
        <authorList>
            <person name="Giordano R."/>
            <person name="Donthu R.K."/>
            <person name="Hernandez A.G."/>
            <person name="Wright C.L."/>
            <person name="Zimin A.V."/>
        </authorList>
    </citation>
    <scope>NUCLEOTIDE SEQUENCE [LARGE SCALE GENOMIC DNA]</scope>
    <source>
        <tissue evidence="7">Whole aphids</tissue>
    </source>
</reference>
<evidence type="ECO:0000256" key="1">
    <source>
        <dbReference type="ARBA" id="ARBA00004496"/>
    </source>
</evidence>
<dbReference type="GO" id="GO:0030154">
    <property type="term" value="P:cell differentiation"/>
    <property type="evidence" value="ECO:0007669"/>
    <property type="project" value="UniProtKB-ARBA"/>
</dbReference>
<keyword evidence="8" id="KW-1185">Reference proteome</keyword>
<organism evidence="7 8">
    <name type="scientific">Aphis glycines</name>
    <name type="common">Soybean aphid</name>
    <dbReference type="NCBI Taxonomy" id="307491"/>
    <lineage>
        <taxon>Eukaryota</taxon>
        <taxon>Metazoa</taxon>
        <taxon>Ecdysozoa</taxon>
        <taxon>Arthropoda</taxon>
        <taxon>Hexapoda</taxon>
        <taxon>Insecta</taxon>
        <taxon>Pterygota</taxon>
        <taxon>Neoptera</taxon>
        <taxon>Paraneoptera</taxon>
        <taxon>Hemiptera</taxon>
        <taxon>Sternorrhyncha</taxon>
        <taxon>Aphidomorpha</taxon>
        <taxon>Aphidoidea</taxon>
        <taxon>Aphididae</taxon>
        <taxon>Aphidini</taxon>
        <taxon>Aphis</taxon>
        <taxon>Aphis</taxon>
    </lineage>
</organism>
<dbReference type="Proteomes" id="UP000475862">
    <property type="component" value="Unassembled WGS sequence"/>
</dbReference>
<evidence type="ECO:0000256" key="3">
    <source>
        <dbReference type="ARBA" id="ARBA00022737"/>
    </source>
</evidence>
<evidence type="ECO:0000256" key="2">
    <source>
        <dbReference type="ARBA" id="ARBA00022490"/>
    </source>
</evidence>
<protein>
    <recommendedName>
        <fullName evidence="9">Tudor domain-containing protein</fullName>
    </recommendedName>
</protein>
<dbReference type="PROSITE" id="PS51644">
    <property type="entry name" value="HTH_OST"/>
    <property type="match status" value="1"/>
</dbReference>
<comment type="caution">
    <text evidence="7">The sequence shown here is derived from an EMBL/GenBank/DDBJ whole genome shotgun (WGS) entry which is preliminary data.</text>
</comment>
<dbReference type="Gene3D" id="2.30.30.140">
    <property type="match status" value="1"/>
</dbReference>
<dbReference type="GO" id="GO:0005737">
    <property type="term" value="C:cytoplasm"/>
    <property type="evidence" value="ECO:0007669"/>
    <property type="project" value="UniProtKB-SubCell"/>
</dbReference>
<comment type="subcellular location">
    <subcellularLocation>
        <location evidence="1">Cytoplasm</location>
    </subcellularLocation>
</comment>
<dbReference type="EMBL" id="VYZN01000048">
    <property type="protein sequence ID" value="KAE9528839.1"/>
    <property type="molecule type" value="Genomic_DNA"/>
</dbReference>
<name>A0A6G0TAD4_APHGL</name>
<feature type="domain" description="Tudor" evidence="5">
    <location>
        <begin position="456"/>
        <end position="515"/>
    </location>
</feature>
<proteinExistence type="predicted"/>
<keyword evidence="2" id="KW-0963">Cytoplasm</keyword>
<dbReference type="AlphaFoldDB" id="A0A6G0TAD4"/>
<feature type="domain" description="HTH OST-type" evidence="6">
    <location>
        <begin position="191"/>
        <end position="266"/>
    </location>
</feature>